<dbReference type="InterPro" id="IPR005843">
    <property type="entry name" value="A-D-PHexomutase_C"/>
</dbReference>
<comment type="caution">
    <text evidence="11">The sequence shown here is derived from an EMBL/GenBank/DDBJ whole genome shotgun (WGS) entry which is preliminary data.</text>
</comment>
<dbReference type="InterPro" id="IPR005841">
    <property type="entry name" value="Alpha-D-phosphohexomutase_SF"/>
</dbReference>
<evidence type="ECO:0000259" key="8">
    <source>
        <dbReference type="Pfam" id="PF02878"/>
    </source>
</evidence>
<dbReference type="GO" id="GO:0008973">
    <property type="term" value="F:phosphopentomutase activity"/>
    <property type="evidence" value="ECO:0007669"/>
    <property type="project" value="TreeGrafter"/>
</dbReference>
<dbReference type="EMBL" id="JAAVUN010000008">
    <property type="protein sequence ID" value="NKE09398.1"/>
    <property type="molecule type" value="Genomic_DNA"/>
</dbReference>
<dbReference type="InterPro" id="IPR005844">
    <property type="entry name" value="A-D-PHexomutase_a/b/a-I"/>
</dbReference>
<protein>
    <submittedName>
        <fullName evidence="11">Phospho-sugar mutase</fullName>
    </submittedName>
</protein>
<keyword evidence="6" id="KW-0413">Isomerase</keyword>
<dbReference type="Proteomes" id="UP000521379">
    <property type="component" value="Unassembled WGS sequence"/>
</dbReference>
<feature type="domain" description="Alpha-D-phosphohexomutase alpha/beta/alpha" evidence="8">
    <location>
        <begin position="72"/>
        <end position="217"/>
    </location>
</feature>
<evidence type="ECO:0000256" key="3">
    <source>
        <dbReference type="ARBA" id="ARBA00022553"/>
    </source>
</evidence>
<feature type="domain" description="Alpha-D-phosphohexomutase alpha/beta/alpha" evidence="9">
    <location>
        <begin position="277"/>
        <end position="362"/>
    </location>
</feature>
<feature type="domain" description="Alpha-D-phosphohexomutase alpha/beta/alpha" evidence="10">
    <location>
        <begin position="380"/>
        <end position="486"/>
    </location>
</feature>
<dbReference type="PRINTS" id="PR00509">
    <property type="entry name" value="PGMPMM"/>
</dbReference>
<dbReference type="SUPFAM" id="SSF55957">
    <property type="entry name" value="Phosphoglucomutase, C-terminal domain"/>
    <property type="match status" value="1"/>
</dbReference>
<dbReference type="InterPro" id="IPR016055">
    <property type="entry name" value="A-D-PHexomutase_a/b/a-I/II/III"/>
</dbReference>
<keyword evidence="4" id="KW-0479">Metal-binding</keyword>
<evidence type="ECO:0000313" key="12">
    <source>
        <dbReference type="Proteomes" id="UP000521379"/>
    </source>
</evidence>
<dbReference type="SUPFAM" id="SSF53738">
    <property type="entry name" value="Phosphoglucomutase, first 3 domains"/>
    <property type="match status" value="3"/>
</dbReference>
<evidence type="ECO:0000313" key="11">
    <source>
        <dbReference type="EMBL" id="NKE09398.1"/>
    </source>
</evidence>
<dbReference type="PANTHER" id="PTHR45745">
    <property type="entry name" value="PHOSPHOMANNOMUTASE 45A"/>
    <property type="match status" value="1"/>
</dbReference>
<dbReference type="InterPro" id="IPR036900">
    <property type="entry name" value="A-D-PHexomutase_C_sf"/>
</dbReference>
<evidence type="ECO:0000259" key="9">
    <source>
        <dbReference type="Pfam" id="PF02879"/>
    </source>
</evidence>
<evidence type="ECO:0000259" key="7">
    <source>
        <dbReference type="Pfam" id="PF00408"/>
    </source>
</evidence>
<keyword evidence="5" id="KW-0460">Magnesium</keyword>
<dbReference type="Pfam" id="PF02878">
    <property type="entry name" value="PGM_PMM_I"/>
    <property type="match status" value="1"/>
</dbReference>
<dbReference type="Pfam" id="PF02879">
    <property type="entry name" value="PGM_PMM_II"/>
    <property type="match status" value="1"/>
</dbReference>
<organism evidence="11 12">
    <name type="scientific">Kocuria subflava</name>
    <dbReference type="NCBI Taxonomy" id="1736139"/>
    <lineage>
        <taxon>Bacteria</taxon>
        <taxon>Bacillati</taxon>
        <taxon>Actinomycetota</taxon>
        <taxon>Actinomycetes</taxon>
        <taxon>Micrococcales</taxon>
        <taxon>Micrococcaceae</taxon>
        <taxon>Kocuria</taxon>
    </lineage>
</organism>
<name>A0A846TJN2_9MICC</name>
<accession>A0A846TJN2</accession>
<dbReference type="RefSeq" id="WP_119932037.1">
    <property type="nucleotide sequence ID" value="NZ_JAAVUN010000008.1"/>
</dbReference>
<dbReference type="GO" id="GO:0006166">
    <property type="term" value="P:purine ribonucleoside salvage"/>
    <property type="evidence" value="ECO:0007669"/>
    <property type="project" value="TreeGrafter"/>
</dbReference>
<dbReference type="Pfam" id="PF00408">
    <property type="entry name" value="PGM_PMM_IV"/>
    <property type="match status" value="1"/>
</dbReference>
<dbReference type="InterPro" id="IPR005846">
    <property type="entry name" value="A-D-PHexomutase_a/b/a-III"/>
</dbReference>
<evidence type="ECO:0000256" key="4">
    <source>
        <dbReference type="ARBA" id="ARBA00022723"/>
    </source>
</evidence>
<dbReference type="PANTHER" id="PTHR45745:SF1">
    <property type="entry name" value="PHOSPHOGLUCOMUTASE 2B-RELATED"/>
    <property type="match status" value="1"/>
</dbReference>
<evidence type="ECO:0000256" key="1">
    <source>
        <dbReference type="ARBA" id="ARBA00001946"/>
    </source>
</evidence>
<evidence type="ECO:0000259" key="10">
    <source>
        <dbReference type="Pfam" id="PF02880"/>
    </source>
</evidence>
<evidence type="ECO:0000256" key="2">
    <source>
        <dbReference type="ARBA" id="ARBA00010231"/>
    </source>
</evidence>
<dbReference type="GO" id="GO:0005975">
    <property type="term" value="P:carbohydrate metabolic process"/>
    <property type="evidence" value="ECO:0007669"/>
    <property type="project" value="InterPro"/>
</dbReference>
<dbReference type="Pfam" id="PF02880">
    <property type="entry name" value="PGM_PMM_III"/>
    <property type="match status" value="1"/>
</dbReference>
<keyword evidence="12" id="KW-1185">Reference proteome</keyword>
<dbReference type="Gene3D" id="3.30.310.50">
    <property type="entry name" value="Alpha-D-phosphohexomutase, C-terminal domain"/>
    <property type="match status" value="1"/>
</dbReference>
<dbReference type="GO" id="GO:0000287">
    <property type="term" value="F:magnesium ion binding"/>
    <property type="evidence" value="ECO:0007669"/>
    <property type="project" value="InterPro"/>
</dbReference>
<sequence length="614" mass="64061">MNTAPSPASPLWPGSGAHLLEAVRSWIAQDPDAETRQELEKLVATATDPSAGEKAAQTAVADLAQRFSGTLQFGTAGLRAELGAGPMRMNRVVVQRAAAGVAAHVLEVAGGDAERAPRAVIGFDSRKNSQVFAQDTAAVFTAAGLETLIMPRPLPTPVLAWAVREYDAEVGVMVTASHNPAADNGYKIYLGGRAVEDNGRGCQIVPPHDSQIAAHIDAVGDLRQLPVAQDGWTVLPYLVESHYLDAIVPGGTGGTRESAANPGLPGAATAPAGAGASSSPKIVLTAMHGVGGPTTVEALARAGFADVHPVRAQHTPDPTFPTVAFPNPEEPGALDLAFELAREVGADLIIANDPDADRCAVAVPDAHHPAFVDGWRMLRGDEVGVLLGLAALRYHAGEAGAVVANSIVSSRWLGRMAAAAGVEHRETLTGFKWITRQPGIIYGYEEALGYCIQPQTVRDKDGISAAVAVAQLAQQAATLGRSLADELASLAVEHGLFTTDQLSIRVSDLSLIPQMMTTLREHTPTELAGSPVVEVRDLANPPADSPLPPTDGLLLLTADDTRVIVRPSGTEPKLKCYLEAVTEVGDVVDLPAARTESTKRLSAVATQLQALLSA</sequence>
<dbReference type="CDD" id="cd05799">
    <property type="entry name" value="PGM2"/>
    <property type="match status" value="1"/>
</dbReference>
<reference evidence="11 12" key="1">
    <citation type="submission" date="2020-02" db="EMBL/GenBank/DDBJ databases">
        <authorList>
            <person name="Sun Q."/>
        </authorList>
    </citation>
    <scope>NUCLEOTIDE SEQUENCE [LARGE SCALE GENOMIC DNA]</scope>
    <source>
        <strain evidence="11 12">YIM 13062</strain>
    </source>
</reference>
<comment type="similarity">
    <text evidence="2">Belongs to the phosphohexose mutase family.</text>
</comment>
<feature type="domain" description="Alpha-D-phosphohexomutase C-terminal" evidence="7">
    <location>
        <begin position="558"/>
        <end position="583"/>
    </location>
</feature>
<comment type="cofactor">
    <cofactor evidence="1">
        <name>Mg(2+)</name>
        <dbReference type="ChEBI" id="CHEBI:18420"/>
    </cofactor>
</comment>
<evidence type="ECO:0000256" key="5">
    <source>
        <dbReference type="ARBA" id="ARBA00022842"/>
    </source>
</evidence>
<dbReference type="PROSITE" id="PS00710">
    <property type="entry name" value="PGM_PMM"/>
    <property type="match status" value="1"/>
</dbReference>
<dbReference type="AlphaFoldDB" id="A0A846TJN2"/>
<keyword evidence="3" id="KW-0597">Phosphoprotein</keyword>
<proteinExistence type="inferred from homology"/>
<gene>
    <name evidence="11" type="ORF">GTW58_05475</name>
</gene>
<evidence type="ECO:0000256" key="6">
    <source>
        <dbReference type="ARBA" id="ARBA00023235"/>
    </source>
</evidence>
<dbReference type="InterPro" id="IPR005845">
    <property type="entry name" value="A-D-PHexomutase_a/b/a-II"/>
</dbReference>
<dbReference type="InterPro" id="IPR016066">
    <property type="entry name" value="A-D-PHexomutase_CS"/>
</dbReference>
<dbReference type="Gene3D" id="3.40.120.10">
    <property type="entry name" value="Alpha-D-Glucose-1,6-Bisphosphate, subunit A, domain 3"/>
    <property type="match status" value="3"/>
</dbReference>